<keyword evidence="3" id="KW-1185">Reference proteome</keyword>
<evidence type="ECO:0008006" key="4">
    <source>
        <dbReference type="Google" id="ProtNLM"/>
    </source>
</evidence>
<accession>A0ABS5LCA6</accession>
<feature type="compositionally biased region" description="Basic and acidic residues" evidence="1">
    <location>
        <begin position="17"/>
        <end position="33"/>
    </location>
</feature>
<reference evidence="2 3" key="1">
    <citation type="submission" date="2021-04" db="EMBL/GenBank/DDBJ databases">
        <title>Metabacillus sp. strain KIGAM252 whole genome sequence.</title>
        <authorList>
            <person name="Seo M.-J."/>
            <person name="Cho E.-S."/>
            <person name="Hwang C.Y."/>
            <person name="Yoon D.J."/>
        </authorList>
    </citation>
    <scope>NUCLEOTIDE SEQUENCE [LARGE SCALE GENOMIC DNA]</scope>
    <source>
        <strain evidence="2 3">KIGAM252</strain>
    </source>
</reference>
<dbReference type="Proteomes" id="UP000682403">
    <property type="component" value="Unassembled WGS sequence"/>
</dbReference>
<comment type="caution">
    <text evidence="2">The sequence shown here is derived from an EMBL/GenBank/DDBJ whole genome shotgun (WGS) entry which is preliminary data.</text>
</comment>
<gene>
    <name evidence="2" type="ORF">J9317_06315</name>
</gene>
<evidence type="ECO:0000313" key="2">
    <source>
        <dbReference type="EMBL" id="MBS2968371.1"/>
    </source>
</evidence>
<evidence type="ECO:0000256" key="1">
    <source>
        <dbReference type="SAM" id="MobiDB-lite"/>
    </source>
</evidence>
<dbReference type="RefSeq" id="WP_211557110.1">
    <property type="nucleotide sequence ID" value="NZ_JAGVRK010000001.1"/>
</dbReference>
<proteinExistence type="predicted"/>
<feature type="region of interest" description="Disordered" evidence="1">
    <location>
        <begin position="1"/>
        <end position="39"/>
    </location>
</feature>
<evidence type="ECO:0000313" key="3">
    <source>
        <dbReference type="Proteomes" id="UP000682403"/>
    </source>
</evidence>
<name>A0ABS5LCA6_9BACI</name>
<dbReference type="EMBL" id="JAGVRK010000001">
    <property type="protein sequence ID" value="MBS2968371.1"/>
    <property type="molecule type" value="Genomic_DNA"/>
</dbReference>
<organism evidence="2 3">
    <name type="scientific">Metabacillus flavus</name>
    <dbReference type="NCBI Taxonomy" id="2823519"/>
    <lineage>
        <taxon>Bacteria</taxon>
        <taxon>Bacillati</taxon>
        <taxon>Bacillota</taxon>
        <taxon>Bacilli</taxon>
        <taxon>Bacillales</taxon>
        <taxon>Bacillaceae</taxon>
        <taxon>Metabacillus</taxon>
    </lineage>
</organism>
<protein>
    <recommendedName>
        <fullName evidence="4">Spore coat protein</fullName>
    </recommendedName>
</protein>
<sequence length="83" mass="9801">MASPQKNKFDQLMFGSRQEKMDEKMVEAPKESTLESNEDEDQLDYMKIMMQVDDIMGSLKEMKPMFKKLSPMLDIIKKKFSEE</sequence>